<evidence type="ECO:0000256" key="8">
    <source>
        <dbReference type="SAM" id="MobiDB-lite"/>
    </source>
</evidence>
<dbReference type="GeneID" id="102682493"/>
<protein>
    <recommendedName>
        <fullName evidence="5">Direct IAP-binding protein with low pI</fullName>
    </recommendedName>
</protein>
<dbReference type="Ensembl" id="ENSLOCT00000011451.1">
    <property type="protein sequence ID" value="ENSLOCP00000011434.1"/>
    <property type="gene ID" value="ENSLOCG00000009376.1"/>
</dbReference>
<evidence type="ECO:0000256" key="3">
    <source>
        <dbReference type="ARBA" id="ARBA00022946"/>
    </source>
</evidence>
<evidence type="ECO:0000313" key="9">
    <source>
        <dbReference type="Ensembl" id="ENSLOCP00000011434.1"/>
    </source>
</evidence>
<feature type="region of interest" description="Disordered" evidence="8">
    <location>
        <begin position="219"/>
        <end position="243"/>
    </location>
</feature>
<dbReference type="Bgee" id="ENSLOCG00000009376">
    <property type="expression patterns" value="Expressed in liver and 13 other cell types or tissues"/>
</dbReference>
<keyword evidence="2" id="KW-0053">Apoptosis</keyword>
<dbReference type="GO" id="GO:0051402">
    <property type="term" value="P:neuron apoptotic process"/>
    <property type="evidence" value="ECO:0000318"/>
    <property type="project" value="GO_Central"/>
</dbReference>
<name>W5MSS5_LEPOC</name>
<dbReference type="InterPro" id="IPR015142">
    <property type="entry name" value="Smac_DIABLO"/>
</dbReference>
<dbReference type="InterPro" id="IPR009062">
    <property type="entry name" value="Smac/DIABLO-like_sf"/>
</dbReference>
<keyword evidence="4" id="KW-0496">Mitochondrion</keyword>
<reference evidence="9" key="3">
    <citation type="submission" date="2025-09" db="UniProtKB">
        <authorList>
            <consortium name="Ensembl"/>
        </authorList>
    </citation>
    <scope>IDENTIFICATION</scope>
</reference>
<dbReference type="GO" id="GO:0008631">
    <property type="term" value="P:intrinsic apoptotic signaling pathway in response to oxidative stress"/>
    <property type="evidence" value="ECO:0000318"/>
    <property type="project" value="GO_Central"/>
</dbReference>
<dbReference type="HOGENOM" id="CLU_098879_1_0_1"/>
<organism evidence="9 10">
    <name type="scientific">Lepisosteus oculatus</name>
    <name type="common">Spotted gar</name>
    <dbReference type="NCBI Taxonomy" id="7918"/>
    <lineage>
        <taxon>Eukaryota</taxon>
        <taxon>Metazoa</taxon>
        <taxon>Chordata</taxon>
        <taxon>Craniata</taxon>
        <taxon>Vertebrata</taxon>
        <taxon>Euteleostomi</taxon>
        <taxon>Actinopterygii</taxon>
        <taxon>Neopterygii</taxon>
        <taxon>Holostei</taxon>
        <taxon>Semionotiformes</taxon>
        <taxon>Lepisosteidae</taxon>
        <taxon>Lepisosteus</taxon>
    </lineage>
</organism>
<dbReference type="Gene3D" id="1.20.58.70">
    <property type="match status" value="1"/>
</dbReference>
<reference evidence="9" key="2">
    <citation type="submission" date="2025-08" db="UniProtKB">
        <authorList>
            <consortium name="Ensembl"/>
        </authorList>
    </citation>
    <scope>IDENTIFICATION</scope>
</reference>
<proteinExistence type="inferred from homology"/>
<dbReference type="PANTHER" id="PTHR32247">
    <property type="entry name" value="DIABLO HOMOLOG, MITOCHONDRIAL"/>
    <property type="match status" value="1"/>
</dbReference>
<dbReference type="Pfam" id="PF09057">
    <property type="entry name" value="Smac_DIABLO"/>
    <property type="match status" value="1"/>
</dbReference>
<evidence type="ECO:0000256" key="6">
    <source>
        <dbReference type="ARBA" id="ARBA00046319"/>
    </source>
</evidence>
<evidence type="ECO:0000256" key="5">
    <source>
        <dbReference type="ARBA" id="ARBA00033049"/>
    </source>
</evidence>
<evidence type="ECO:0000256" key="1">
    <source>
        <dbReference type="ARBA" id="ARBA00004173"/>
    </source>
</evidence>
<dbReference type="OrthoDB" id="6153032at2759"/>
<dbReference type="EMBL" id="AHAT01013857">
    <property type="status" value="NOT_ANNOTATED_CDS"/>
    <property type="molecule type" value="Genomic_DNA"/>
</dbReference>
<keyword evidence="7" id="KW-0175">Coiled coil</keyword>
<feature type="coiled-coil region" evidence="7">
    <location>
        <begin position="179"/>
        <end position="209"/>
    </location>
</feature>
<reference evidence="10" key="1">
    <citation type="submission" date="2011-12" db="EMBL/GenBank/DDBJ databases">
        <title>The Draft Genome of Lepisosteus oculatus.</title>
        <authorList>
            <consortium name="The Broad Institute Genome Assembly &amp; Analysis Group"/>
            <consortium name="Computational R&amp;D Group"/>
            <consortium name="and Sequencing Platform"/>
            <person name="Di Palma F."/>
            <person name="Alfoldi J."/>
            <person name="Johnson J."/>
            <person name="Berlin A."/>
            <person name="Gnerre S."/>
            <person name="Jaffe D."/>
            <person name="MacCallum I."/>
            <person name="Young S."/>
            <person name="Walker B.J."/>
            <person name="Lander E.S."/>
            <person name="Lindblad-Toh K."/>
        </authorList>
    </citation>
    <scope>NUCLEOTIDE SEQUENCE [LARGE SCALE GENOMIC DNA]</scope>
</reference>
<dbReference type="AlphaFoldDB" id="W5MSS5"/>
<dbReference type="RefSeq" id="XP_015197532.1">
    <property type="nucleotide sequence ID" value="XM_015342046.2"/>
</dbReference>
<sequence length="243" mass="26574">MAAFRRGVQSVGLFRCSWSVLSSSRHRIVRIPLLLRSNFLSLGAGGGLCAVPFSKQAENLSHEALIRRASSLVTDSANTYLSQTTLALVDALAQYAKAVHTLIALQKRYMNSIGKLTPAEEDAIWQVIIGARVEMNDKLDTCRHFESNWMNAINLSELAAEAAYNAGADQASVTARTNLNMAQTQVEEMKRLSSEAEKQLAEVKVEEIQRTAAQAAATRAFEKAGKGDALSEDDVPEAYLRED</sequence>
<evidence type="ECO:0000256" key="4">
    <source>
        <dbReference type="ARBA" id="ARBA00023128"/>
    </source>
</evidence>
<dbReference type="eggNOG" id="ENOG502RA48">
    <property type="taxonomic scope" value="Eukaryota"/>
</dbReference>
<dbReference type="PANTHER" id="PTHR32247:SF4">
    <property type="entry name" value="DIRECT IAP-BINDING PROTEIN WITH LOW PI"/>
    <property type="match status" value="1"/>
</dbReference>
<accession>W5MSS5</accession>
<evidence type="ECO:0000256" key="7">
    <source>
        <dbReference type="SAM" id="Coils"/>
    </source>
</evidence>
<comment type="similarity">
    <text evidence="6">Belongs to the Smac/DIABLO protein family.</text>
</comment>
<dbReference type="GO" id="GO:0043065">
    <property type="term" value="P:positive regulation of apoptotic process"/>
    <property type="evidence" value="ECO:0007669"/>
    <property type="project" value="UniProtKB-ARBA"/>
</dbReference>
<evidence type="ECO:0000313" key="10">
    <source>
        <dbReference type="Proteomes" id="UP000018468"/>
    </source>
</evidence>
<dbReference type="GO" id="GO:0005739">
    <property type="term" value="C:mitochondrion"/>
    <property type="evidence" value="ECO:0000318"/>
    <property type="project" value="GO_Central"/>
</dbReference>
<dbReference type="EMBL" id="AHAT01013858">
    <property type="status" value="NOT_ANNOTATED_CDS"/>
    <property type="molecule type" value="Genomic_DNA"/>
</dbReference>
<dbReference type="InParanoid" id="W5MSS5"/>
<keyword evidence="10" id="KW-1185">Reference proteome</keyword>
<dbReference type="CTD" id="393317"/>
<dbReference type="FunFam" id="1.20.58.70:FF:000012">
    <property type="entry name" value="diablo homolog, mitochondrial isoform X1"/>
    <property type="match status" value="1"/>
</dbReference>
<evidence type="ECO:0000256" key="2">
    <source>
        <dbReference type="ARBA" id="ARBA00022703"/>
    </source>
</evidence>
<dbReference type="SUPFAM" id="SSF46984">
    <property type="entry name" value="Smac/diablo"/>
    <property type="match status" value="1"/>
</dbReference>
<comment type="subcellular location">
    <subcellularLocation>
        <location evidence="1">Mitochondrion</location>
    </subcellularLocation>
</comment>
<dbReference type="GeneTree" id="ENSGT00390000007237"/>
<dbReference type="KEGG" id="loc:102682493"/>
<dbReference type="Proteomes" id="UP000018468">
    <property type="component" value="Linkage group LG3"/>
</dbReference>
<dbReference type="STRING" id="7918.ENSLOCP00000011434"/>
<keyword evidence="3" id="KW-0809">Transit peptide</keyword>
<dbReference type="OMA" id="DTIWQVI"/>